<dbReference type="GO" id="GO:0046872">
    <property type="term" value="F:metal ion binding"/>
    <property type="evidence" value="ECO:0007669"/>
    <property type="project" value="UniProtKB-KW"/>
</dbReference>
<sequence length="699" mass="74547">MLWRRLRGPILPGRQDGHNPPPPRSRCRSLATPVPRQRETPVPQSSPPRNHLHATPSWLQGQQPLLPSNLIAVRLEAVTPEWHACLDAFMDVCSLPSMLTISSWGRHQSPTPGGDSATRGRIRQVAGSTPSSVSRQTSTTTMALPPNGIYLPDPCPLQDAGLLCRHNPPPPSAPEESPLFPLADATLYRGAAGSLIASPLPLKPTWTRVKRIFRHLKGTRLLVLWFPSPVEGGLLGYLTPGGQPTRPLVSRAPRNKGGFLATLARHACSPQGSDDDLQGQPAVHRSGKQPCQSQQLLAHRHPASLRSRDGGRRGRLSASDDSSLRQFVIPIRWNVTSDVICIDSSLILGVTFPNFIPLCLPSSIPNPGCKALLASPPPVEDAQLGVSSLPSCRAATRASPGGIGQVTLIVDEPPGRSIAQQSWGREGKGIEERIKAGCPTAVASNDRGRALVSRAGRQADATTEMATCSETRERDASLTLLDRKLAFSLEVSPQHAAKALPNDTASRRDGPLILERCGLWKSLFLVNLLQSPYLGVRLQCPTHALWKSRTKGEASLTLPSPAFRHQAVKVVPTSIATRSASDPNSPASKPTHTAASPTPKTQSPPAPGASATTAAPGPPSSAPRTGNCGRCSNPITAAGVRALGKAFHVGCFACSACAKGLAGARFFEKNLAVFCEDCFGERFCERCGYCEERIFGVGL</sequence>
<dbReference type="GO" id="GO:0051371">
    <property type="term" value="F:muscle alpha-actinin binding"/>
    <property type="evidence" value="ECO:0007669"/>
    <property type="project" value="TreeGrafter"/>
</dbReference>
<evidence type="ECO:0000256" key="4">
    <source>
        <dbReference type="PROSITE-ProRule" id="PRU00125"/>
    </source>
</evidence>
<feature type="region of interest" description="Disordered" evidence="5">
    <location>
        <begin position="270"/>
        <end position="319"/>
    </location>
</feature>
<dbReference type="CDD" id="cd08368">
    <property type="entry name" value="LIM"/>
    <property type="match status" value="1"/>
</dbReference>
<dbReference type="Pfam" id="PF00412">
    <property type="entry name" value="LIM"/>
    <property type="match status" value="1"/>
</dbReference>
<dbReference type="GO" id="GO:0001725">
    <property type="term" value="C:stress fiber"/>
    <property type="evidence" value="ECO:0007669"/>
    <property type="project" value="TreeGrafter"/>
</dbReference>
<dbReference type="PANTHER" id="PTHR24214:SF34">
    <property type="entry name" value="PRICKLE-LIKE PROTEIN 4"/>
    <property type="match status" value="1"/>
</dbReference>
<dbReference type="Gene3D" id="2.10.110.10">
    <property type="entry name" value="Cysteine Rich Protein"/>
    <property type="match status" value="1"/>
</dbReference>
<evidence type="ECO:0000256" key="2">
    <source>
        <dbReference type="ARBA" id="ARBA00022833"/>
    </source>
</evidence>
<evidence type="ECO:0000256" key="5">
    <source>
        <dbReference type="SAM" id="MobiDB-lite"/>
    </source>
</evidence>
<feature type="compositionally biased region" description="Polar residues" evidence="5">
    <location>
        <begin position="126"/>
        <end position="142"/>
    </location>
</feature>
<evidence type="ECO:0000313" key="8">
    <source>
        <dbReference type="Proteomes" id="UP000269721"/>
    </source>
</evidence>
<dbReference type="PROSITE" id="PS00478">
    <property type="entry name" value="LIM_DOMAIN_1"/>
    <property type="match status" value="1"/>
</dbReference>
<feature type="compositionally biased region" description="Polar residues" evidence="5">
    <location>
        <begin position="575"/>
        <end position="601"/>
    </location>
</feature>
<evidence type="ECO:0000256" key="1">
    <source>
        <dbReference type="ARBA" id="ARBA00022723"/>
    </source>
</evidence>
<evidence type="ECO:0000259" key="6">
    <source>
        <dbReference type="PROSITE" id="PS50023"/>
    </source>
</evidence>
<dbReference type="PROSITE" id="PS50023">
    <property type="entry name" value="LIM_DOMAIN_2"/>
    <property type="match status" value="1"/>
</dbReference>
<keyword evidence="2 4" id="KW-0862">Zinc</keyword>
<dbReference type="GO" id="GO:0030036">
    <property type="term" value="P:actin cytoskeleton organization"/>
    <property type="evidence" value="ECO:0007669"/>
    <property type="project" value="TreeGrafter"/>
</dbReference>
<keyword evidence="3 4" id="KW-0440">LIM domain</keyword>
<dbReference type="GO" id="GO:0031941">
    <property type="term" value="C:filamentous actin"/>
    <property type="evidence" value="ECO:0007669"/>
    <property type="project" value="TreeGrafter"/>
</dbReference>
<proteinExistence type="predicted"/>
<dbReference type="InterPro" id="IPR050604">
    <property type="entry name" value="PDZ-LIM_domain"/>
</dbReference>
<feature type="region of interest" description="Disordered" evidence="5">
    <location>
        <begin position="126"/>
        <end position="145"/>
    </location>
</feature>
<dbReference type="AlphaFoldDB" id="A0A4P9W9Y7"/>
<evidence type="ECO:0000256" key="3">
    <source>
        <dbReference type="ARBA" id="ARBA00023038"/>
    </source>
</evidence>
<dbReference type="InterPro" id="IPR001781">
    <property type="entry name" value="Znf_LIM"/>
</dbReference>
<evidence type="ECO:0000313" key="7">
    <source>
        <dbReference type="EMBL" id="RKO89381.1"/>
    </source>
</evidence>
<protein>
    <recommendedName>
        <fullName evidence="6">LIM zinc-binding domain-containing protein</fullName>
    </recommendedName>
</protein>
<dbReference type="OrthoDB" id="25414at2759"/>
<dbReference type="SUPFAM" id="SSF57716">
    <property type="entry name" value="Glucocorticoid receptor-like (DNA-binding domain)"/>
    <property type="match status" value="1"/>
</dbReference>
<feature type="region of interest" description="Disordered" evidence="5">
    <location>
        <begin position="575"/>
        <end position="624"/>
    </location>
</feature>
<gene>
    <name evidence="7" type="ORF">BDK51DRAFT_42414</name>
</gene>
<organism evidence="7 8">
    <name type="scientific">Blyttiomyces helicus</name>
    <dbReference type="NCBI Taxonomy" id="388810"/>
    <lineage>
        <taxon>Eukaryota</taxon>
        <taxon>Fungi</taxon>
        <taxon>Fungi incertae sedis</taxon>
        <taxon>Chytridiomycota</taxon>
        <taxon>Chytridiomycota incertae sedis</taxon>
        <taxon>Chytridiomycetes</taxon>
        <taxon>Chytridiomycetes incertae sedis</taxon>
        <taxon>Blyttiomyces</taxon>
    </lineage>
</organism>
<reference evidence="8" key="1">
    <citation type="journal article" date="2018" name="Nat. Microbiol.">
        <title>Leveraging single-cell genomics to expand the fungal tree of life.</title>
        <authorList>
            <person name="Ahrendt S.R."/>
            <person name="Quandt C.A."/>
            <person name="Ciobanu D."/>
            <person name="Clum A."/>
            <person name="Salamov A."/>
            <person name="Andreopoulos B."/>
            <person name="Cheng J.F."/>
            <person name="Woyke T."/>
            <person name="Pelin A."/>
            <person name="Henrissat B."/>
            <person name="Reynolds N.K."/>
            <person name="Benny G.L."/>
            <person name="Smith M.E."/>
            <person name="James T.Y."/>
            <person name="Grigoriev I.V."/>
        </authorList>
    </citation>
    <scope>NUCLEOTIDE SEQUENCE [LARGE SCALE GENOMIC DNA]</scope>
</reference>
<name>A0A4P9W9Y7_9FUNG</name>
<dbReference type="GO" id="GO:0003779">
    <property type="term" value="F:actin binding"/>
    <property type="evidence" value="ECO:0007669"/>
    <property type="project" value="TreeGrafter"/>
</dbReference>
<accession>A0A4P9W9Y7</accession>
<dbReference type="PANTHER" id="PTHR24214">
    <property type="entry name" value="PDZ AND LIM DOMAIN PROTEIN ZASP"/>
    <property type="match status" value="1"/>
</dbReference>
<dbReference type="EMBL" id="KZ996126">
    <property type="protein sequence ID" value="RKO89381.1"/>
    <property type="molecule type" value="Genomic_DNA"/>
</dbReference>
<feature type="domain" description="LIM zinc-binding" evidence="6">
    <location>
        <begin position="626"/>
        <end position="685"/>
    </location>
</feature>
<keyword evidence="1 4" id="KW-0479">Metal-binding</keyword>
<dbReference type="SMART" id="SM00132">
    <property type="entry name" value="LIM"/>
    <property type="match status" value="1"/>
</dbReference>
<keyword evidence="8" id="KW-1185">Reference proteome</keyword>
<feature type="region of interest" description="Disordered" evidence="5">
    <location>
        <begin position="1"/>
        <end position="55"/>
    </location>
</feature>
<dbReference type="Proteomes" id="UP000269721">
    <property type="component" value="Unassembled WGS sequence"/>
</dbReference>